<proteinExistence type="predicted"/>
<dbReference type="Proteomes" id="UP000290545">
    <property type="component" value="Unassembled WGS sequence"/>
</dbReference>
<sequence length="551" mass="62456">MKKTVWITGIVVLVLAAGIFFYLHSRKSKDFEPLIKAKLQQLILDGSDSLYQLHIGSIEIDVINSTITAYDAQLAADSIRMKQLDQAQKAPSDVYGITLGALQIKGVSPLDLLNQKNISLQTIYLKEPAIKIYHYKRAYERIKDTSITLYQKLSKTLESFKLDTAEVKNITLDYYDLEKKNKEIHLKDLTFRFKDILFDATTQRDSSRFLYAGEASIFVKKYTLSTADNLYNFTIDSLNILTNINKINLWGIALKPIGDKAAFSKKLPYRKDRYDLQAASAVITNADWQSLFFEKGIHADQVDIYKGKTEIYSNKALPPSGQNKTGNYPHQSIMKIPLPLWIDKIALHDFEVLYREYNTQSEQMGTIQFTDVNGSLNNVTNRPEKIAENPTMRVEATALFMNNGRLNTTWKFDMARVKEGLFTIDVKLGKMDGTSLNKATVPLGLFEVKKADVKEFTAFIKGNNSNASGDIRLAYENLELVVLKKDDDGELKKKALANFIAKTFVFQKQNPKKGESLKTQHAYFERAPDKSFFSLLWKTIMTGVVATAKGD</sequence>
<protein>
    <recommendedName>
        <fullName evidence="4">DUF748 domain-containing protein</fullName>
    </recommendedName>
</protein>
<name>A0A4Q1DCC6_9BACT</name>
<organism evidence="2 3">
    <name type="scientific">Filimonas effusa</name>
    <dbReference type="NCBI Taxonomy" id="2508721"/>
    <lineage>
        <taxon>Bacteria</taxon>
        <taxon>Pseudomonadati</taxon>
        <taxon>Bacteroidota</taxon>
        <taxon>Chitinophagia</taxon>
        <taxon>Chitinophagales</taxon>
        <taxon>Chitinophagaceae</taxon>
        <taxon>Filimonas</taxon>
    </lineage>
</organism>
<dbReference type="RefSeq" id="WP_129002234.1">
    <property type="nucleotide sequence ID" value="NZ_SDHZ01000001.1"/>
</dbReference>
<accession>A0A4Q1DCC6</accession>
<reference evidence="2 3" key="1">
    <citation type="submission" date="2019-01" db="EMBL/GenBank/DDBJ databases">
        <title>Filimonas sp. strain TTM-71.</title>
        <authorList>
            <person name="Chen W.-M."/>
        </authorList>
    </citation>
    <scope>NUCLEOTIDE SEQUENCE [LARGE SCALE GENOMIC DNA]</scope>
    <source>
        <strain evidence="2 3">TTM-71</strain>
    </source>
</reference>
<dbReference type="AlphaFoldDB" id="A0A4Q1DCC6"/>
<keyword evidence="1" id="KW-0812">Transmembrane</keyword>
<feature type="transmembrane region" description="Helical" evidence="1">
    <location>
        <begin position="6"/>
        <end position="23"/>
    </location>
</feature>
<evidence type="ECO:0000313" key="3">
    <source>
        <dbReference type="Proteomes" id="UP000290545"/>
    </source>
</evidence>
<keyword evidence="1" id="KW-0472">Membrane</keyword>
<comment type="caution">
    <text evidence="2">The sequence shown here is derived from an EMBL/GenBank/DDBJ whole genome shotgun (WGS) entry which is preliminary data.</text>
</comment>
<evidence type="ECO:0008006" key="4">
    <source>
        <dbReference type="Google" id="ProtNLM"/>
    </source>
</evidence>
<keyword evidence="3" id="KW-1185">Reference proteome</keyword>
<dbReference type="EMBL" id="SDHZ01000001">
    <property type="protein sequence ID" value="RXK86485.1"/>
    <property type="molecule type" value="Genomic_DNA"/>
</dbReference>
<evidence type="ECO:0000256" key="1">
    <source>
        <dbReference type="SAM" id="Phobius"/>
    </source>
</evidence>
<keyword evidence="1" id="KW-1133">Transmembrane helix</keyword>
<evidence type="ECO:0000313" key="2">
    <source>
        <dbReference type="EMBL" id="RXK86485.1"/>
    </source>
</evidence>
<dbReference type="OrthoDB" id="814802at2"/>
<gene>
    <name evidence="2" type="ORF">ESB13_06670</name>
</gene>